<dbReference type="Proteomes" id="UP000005870">
    <property type="component" value="Chromosome"/>
</dbReference>
<evidence type="ECO:0000256" key="1">
    <source>
        <dbReference type="SAM" id="MobiDB-lite"/>
    </source>
</evidence>
<reference evidence="2 3" key="1">
    <citation type="journal article" date="2012" name="J. Bacteriol.">
        <title>Complete Genome Sequence of the BTEX-Degrading Bacterium Pseudoxanthomonas spadix BD-a59.</title>
        <authorList>
            <person name="Lee S.H."/>
            <person name="Jin H.M."/>
            <person name="Lee H.J."/>
            <person name="Kim J.M."/>
            <person name="Jeon C.O."/>
        </authorList>
    </citation>
    <scope>NUCLEOTIDE SEQUENCE [LARGE SCALE GENOMIC DNA]</scope>
    <source>
        <strain evidence="2 3">BD-a59</strain>
    </source>
</reference>
<dbReference type="STRING" id="1045855.DSC_13985"/>
<feature type="compositionally biased region" description="Low complexity" evidence="1">
    <location>
        <begin position="133"/>
        <end position="150"/>
    </location>
</feature>
<keyword evidence="3" id="KW-1185">Reference proteome</keyword>
<dbReference type="AlphaFoldDB" id="G7UU07"/>
<protein>
    <recommendedName>
        <fullName evidence="4">Protein sip-5</fullName>
    </recommendedName>
</protein>
<evidence type="ECO:0000313" key="3">
    <source>
        <dbReference type="Proteomes" id="UP000005870"/>
    </source>
</evidence>
<gene>
    <name evidence="2" type="ordered locus">DSC_13985</name>
</gene>
<evidence type="ECO:0000313" key="2">
    <source>
        <dbReference type="EMBL" id="AER57441.1"/>
    </source>
</evidence>
<sequence>MKFQQLQHRVGRAEMLVEGRRQQTVEHAGALVRHWKQGWTPWRIVAVGLGLGLVVGRTRPTHAIGATKWLRVVSTVSGMFTSLQAAVAAWQADQAADKADQAADSAQAAAGATHHAAAAAREAAGTTEDHDAAQAARHAATARAAGMATAGDGGHGPHGSSYPRASEARGETEPWAAHPPRPAEAATDVSER</sequence>
<dbReference type="eggNOG" id="ENOG5031DYN">
    <property type="taxonomic scope" value="Bacteria"/>
</dbReference>
<dbReference type="KEGG" id="psd:DSC_13985"/>
<dbReference type="RefSeq" id="WP_014161614.1">
    <property type="nucleotide sequence ID" value="NC_016147.2"/>
</dbReference>
<feature type="region of interest" description="Disordered" evidence="1">
    <location>
        <begin position="106"/>
        <end position="192"/>
    </location>
</feature>
<feature type="compositionally biased region" description="Low complexity" evidence="1">
    <location>
        <begin position="106"/>
        <end position="124"/>
    </location>
</feature>
<dbReference type="HOGENOM" id="CLU_121920_0_0_6"/>
<dbReference type="EMBL" id="CP003093">
    <property type="protein sequence ID" value="AER57441.1"/>
    <property type="molecule type" value="Genomic_DNA"/>
</dbReference>
<evidence type="ECO:0008006" key="4">
    <source>
        <dbReference type="Google" id="ProtNLM"/>
    </source>
</evidence>
<name>G7UU07_PSEUP</name>
<accession>G7UU07</accession>
<organism evidence="2 3">
    <name type="scientific">Pseudoxanthomonas spadix (strain BD-a59)</name>
    <dbReference type="NCBI Taxonomy" id="1045855"/>
    <lineage>
        <taxon>Bacteria</taxon>
        <taxon>Pseudomonadati</taxon>
        <taxon>Pseudomonadota</taxon>
        <taxon>Gammaproteobacteria</taxon>
        <taxon>Lysobacterales</taxon>
        <taxon>Lysobacteraceae</taxon>
        <taxon>Pseudoxanthomonas</taxon>
    </lineage>
</organism>
<proteinExistence type="predicted"/>